<name>A0ACC7NZ56_9BACL</name>
<accession>A0ACC7NZ56</accession>
<organism evidence="1 2">
    <name type="scientific">Paenibacillus mesotrionivorans</name>
    <dbReference type="NCBI Taxonomy" id="3160968"/>
    <lineage>
        <taxon>Bacteria</taxon>
        <taxon>Bacillati</taxon>
        <taxon>Bacillota</taxon>
        <taxon>Bacilli</taxon>
        <taxon>Bacillales</taxon>
        <taxon>Paenibacillaceae</taxon>
        <taxon>Paenibacillus</taxon>
    </lineage>
</organism>
<gene>
    <name evidence="1" type="ORF">ACI1P1_15460</name>
</gene>
<dbReference type="Proteomes" id="UP001631969">
    <property type="component" value="Unassembled WGS sequence"/>
</dbReference>
<keyword evidence="2" id="KW-1185">Reference proteome</keyword>
<sequence length="115" mass="12583">MEDCIFCKIVKGDIPSKKAFENEHVLAFHDINPGAPVHVLLIPKKHIPTMNDVTAEDLQVIGEIHAAAQQVAQETGIAQSGYRLSNNCNKDGGQEVFHLHYHLMGGSKLGPLFAK</sequence>
<protein>
    <submittedName>
        <fullName evidence="1">Histidine triad nucleotide-binding protein</fullName>
    </submittedName>
</protein>
<dbReference type="EMBL" id="JBJURJ010000009">
    <property type="protein sequence ID" value="MFM9329692.1"/>
    <property type="molecule type" value="Genomic_DNA"/>
</dbReference>
<comment type="caution">
    <text evidence="1">The sequence shown here is derived from an EMBL/GenBank/DDBJ whole genome shotgun (WGS) entry which is preliminary data.</text>
</comment>
<proteinExistence type="predicted"/>
<evidence type="ECO:0000313" key="1">
    <source>
        <dbReference type="EMBL" id="MFM9329692.1"/>
    </source>
</evidence>
<reference evidence="1" key="1">
    <citation type="submission" date="2024-12" db="EMBL/GenBank/DDBJ databases">
        <authorList>
            <person name="Wu N."/>
        </authorList>
    </citation>
    <scope>NUCLEOTIDE SEQUENCE</scope>
    <source>
        <strain evidence="1">P15</strain>
    </source>
</reference>
<evidence type="ECO:0000313" key="2">
    <source>
        <dbReference type="Proteomes" id="UP001631969"/>
    </source>
</evidence>